<dbReference type="Pfam" id="PF00245">
    <property type="entry name" value="Alk_phosphatase"/>
    <property type="match status" value="1"/>
</dbReference>
<dbReference type="InterPro" id="IPR018299">
    <property type="entry name" value="Alkaline_phosphatase_AS"/>
</dbReference>
<feature type="active site" description="Phosphoserine intermediate" evidence="7">
    <location>
        <position position="330"/>
    </location>
</feature>
<gene>
    <name evidence="11" type="ORF">SAMN04488055_5031</name>
</gene>
<dbReference type="PANTHER" id="PTHR11596">
    <property type="entry name" value="ALKALINE PHOSPHATASE"/>
    <property type="match status" value="1"/>
</dbReference>
<reference evidence="11 12" key="1">
    <citation type="submission" date="2016-11" db="EMBL/GenBank/DDBJ databases">
        <authorList>
            <person name="Jaros S."/>
            <person name="Januszkiewicz K."/>
            <person name="Wedrychowicz H."/>
        </authorList>
    </citation>
    <scope>NUCLEOTIDE SEQUENCE [LARGE SCALE GENOMIC DNA]</scope>
    <source>
        <strain evidence="11 12">DSM 24787</strain>
    </source>
</reference>
<dbReference type="EMBL" id="FSRA01000002">
    <property type="protein sequence ID" value="SIO51277.1"/>
    <property type="molecule type" value="Genomic_DNA"/>
</dbReference>
<dbReference type="OrthoDB" id="9794455at2"/>
<feature type="binding site" evidence="8">
    <location>
        <position position="500"/>
    </location>
    <ligand>
        <name>Zn(2+)</name>
        <dbReference type="ChEBI" id="CHEBI:29105"/>
        <label>2</label>
    </ligand>
</feature>
<evidence type="ECO:0000256" key="8">
    <source>
        <dbReference type="PIRSR" id="PIRSR601952-2"/>
    </source>
</evidence>
<keyword evidence="4" id="KW-0378">Hydrolase</keyword>
<dbReference type="RefSeq" id="WP_074242300.1">
    <property type="nucleotide sequence ID" value="NZ_FSRA01000002.1"/>
</dbReference>
<organism evidence="11 12">
    <name type="scientific">Chitinophaga niabensis</name>
    <dbReference type="NCBI Taxonomy" id="536979"/>
    <lineage>
        <taxon>Bacteria</taxon>
        <taxon>Pseudomonadati</taxon>
        <taxon>Bacteroidota</taxon>
        <taxon>Chitinophagia</taxon>
        <taxon>Chitinophagales</taxon>
        <taxon>Chitinophagaceae</taxon>
        <taxon>Chitinophaga</taxon>
    </lineage>
</organism>
<dbReference type="SUPFAM" id="SSF53649">
    <property type="entry name" value="Alkaline phosphatase-like"/>
    <property type="match status" value="1"/>
</dbReference>
<evidence type="ECO:0000256" key="7">
    <source>
        <dbReference type="PIRSR" id="PIRSR601952-1"/>
    </source>
</evidence>
<evidence type="ECO:0000256" key="9">
    <source>
        <dbReference type="RuleBase" id="RU003946"/>
    </source>
</evidence>
<dbReference type="GO" id="GO:0006629">
    <property type="term" value="P:lipid metabolic process"/>
    <property type="evidence" value="ECO:0007669"/>
    <property type="project" value="InterPro"/>
</dbReference>
<dbReference type="CDD" id="cd08577">
    <property type="entry name" value="PI-PLCc_GDPD_SF_unchar3"/>
    <property type="match status" value="1"/>
</dbReference>
<feature type="binding site" evidence="8">
    <location>
        <position position="381"/>
    </location>
    <ligand>
        <name>Mg(2+)</name>
        <dbReference type="ChEBI" id="CHEBI:18420"/>
    </ligand>
</feature>
<feature type="chain" id="PRO_5012952521" evidence="10">
    <location>
        <begin position="21"/>
        <end position="608"/>
    </location>
</feature>
<dbReference type="InterPro" id="IPR017946">
    <property type="entry name" value="PLC-like_Pdiesterase_TIM-brl"/>
</dbReference>
<feature type="binding site" evidence="8">
    <location>
        <position position="383"/>
    </location>
    <ligand>
        <name>Mg(2+)</name>
        <dbReference type="ChEBI" id="CHEBI:18420"/>
    </ligand>
</feature>
<keyword evidence="2" id="KW-0597">Phosphoprotein</keyword>
<dbReference type="InterPro" id="IPR017850">
    <property type="entry name" value="Alkaline_phosphatase_core_sf"/>
</dbReference>
<keyword evidence="5 8" id="KW-0862">Zinc</keyword>
<dbReference type="PROSITE" id="PS00123">
    <property type="entry name" value="ALKALINE_PHOSPHATASE"/>
    <property type="match status" value="1"/>
</dbReference>
<dbReference type="InterPro" id="IPR039559">
    <property type="entry name" value="AIM6_PI-PLC-like_dom"/>
</dbReference>
<feature type="binding site" evidence="8">
    <location>
        <position position="539"/>
    </location>
    <ligand>
        <name>Zn(2+)</name>
        <dbReference type="ChEBI" id="CHEBI:29105"/>
        <label>2</label>
    </ligand>
</feature>
<dbReference type="InterPro" id="IPR001952">
    <property type="entry name" value="Alkaline_phosphatase"/>
</dbReference>
<dbReference type="GO" id="GO:0046872">
    <property type="term" value="F:metal ion binding"/>
    <property type="evidence" value="ECO:0007669"/>
    <property type="project" value="UniProtKB-KW"/>
</dbReference>
<proteinExistence type="inferred from homology"/>
<keyword evidence="10" id="KW-0732">Signal</keyword>
<protein>
    <submittedName>
        <fullName evidence="11">Alkaline phosphatase</fullName>
    </submittedName>
</protein>
<dbReference type="PRINTS" id="PR00113">
    <property type="entry name" value="ALKPHPHTASE"/>
</dbReference>
<evidence type="ECO:0000256" key="1">
    <source>
        <dbReference type="ARBA" id="ARBA00005984"/>
    </source>
</evidence>
<dbReference type="CDD" id="cd16012">
    <property type="entry name" value="ALP"/>
    <property type="match status" value="1"/>
</dbReference>
<feature type="binding site" evidence="8">
    <location>
        <position position="289"/>
    </location>
    <ligand>
        <name>Mg(2+)</name>
        <dbReference type="ChEBI" id="CHEBI:18420"/>
    </ligand>
</feature>
<comment type="similarity">
    <text evidence="1 9">Belongs to the alkaline phosphatase family.</text>
</comment>
<feature type="signal peptide" evidence="10">
    <location>
        <begin position="1"/>
        <end position="20"/>
    </location>
</feature>
<comment type="cofactor">
    <cofactor evidence="8">
        <name>Zn(2+)</name>
        <dbReference type="ChEBI" id="CHEBI:29105"/>
    </cofactor>
    <text evidence="8">Binds 2 Zn(2+) ions.</text>
</comment>
<feature type="binding site" evidence="8">
    <location>
        <position position="496"/>
    </location>
    <ligand>
        <name>Zn(2+)</name>
        <dbReference type="ChEBI" id="CHEBI:29105"/>
        <label>2</label>
    </ligand>
</feature>
<dbReference type="AlphaFoldDB" id="A0A1N6K4L8"/>
<feature type="binding site" evidence="8">
    <location>
        <position position="491"/>
    </location>
    <ligand>
        <name>Mg(2+)</name>
        <dbReference type="ChEBI" id="CHEBI:18420"/>
    </ligand>
</feature>
<feature type="binding site" evidence="8">
    <location>
        <position position="538"/>
    </location>
    <ligand>
        <name>Zn(2+)</name>
        <dbReference type="ChEBI" id="CHEBI:29105"/>
        <label>2</label>
    </ligand>
</feature>
<accession>A0A1N6K4L8</accession>
<dbReference type="Gene3D" id="3.40.720.10">
    <property type="entry name" value="Alkaline Phosphatase, subunit A"/>
    <property type="match status" value="1"/>
</dbReference>
<evidence type="ECO:0000256" key="10">
    <source>
        <dbReference type="SAM" id="SignalP"/>
    </source>
</evidence>
<evidence type="ECO:0000256" key="5">
    <source>
        <dbReference type="ARBA" id="ARBA00022833"/>
    </source>
</evidence>
<dbReference type="GO" id="GO:0004035">
    <property type="term" value="F:alkaline phosphatase activity"/>
    <property type="evidence" value="ECO:0007669"/>
    <property type="project" value="TreeGrafter"/>
</dbReference>
<dbReference type="SUPFAM" id="SSF51695">
    <property type="entry name" value="PLC-like phosphodiesterases"/>
    <property type="match status" value="1"/>
</dbReference>
<dbReference type="Gene3D" id="3.20.20.190">
    <property type="entry name" value="Phosphatidylinositol (PI) phosphodiesterase"/>
    <property type="match status" value="1"/>
</dbReference>
<evidence type="ECO:0000256" key="2">
    <source>
        <dbReference type="ARBA" id="ARBA00022553"/>
    </source>
</evidence>
<evidence type="ECO:0000256" key="6">
    <source>
        <dbReference type="ARBA" id="ARBA00022842"/>
    </source>
</evidence>
<comment type="cofactor">
    <cofactor evidence="8">
        <name>Mg(2+)</name>
        <dbReference type="ChEBI" id="CHEBI:18420"/>
    </cofactor>
    <text evidence="8">Binds 1 Mg(2+) ion.</text>
</comment>
<sequence>MHRYIYTLICLLGLCSPALAQYTTSNAHSHNDYEQAKPFSNAFARNFGSIEADVYERNGQLYVAHNQKDIDSSRTLQALYLQPLQNMIRANKGIFATPPRQLQLLIDFKTAGEPTMRTLIQILSTFPEITAHPQVKIVISGSRPDPTLWEQYPPYILFDGIPTATYTPAQLRRVWMISDNFRNYTQWNGKGAIVKEEKQPIQEVIKKVHALGKKFRFWATPDNINTWKTMINLGVDYLNTDKVDSLADYLEKRTSAQYQGREAYQLYTPTYRNNDKRSPVKNVILLIGDGMGLAQIYAGYTGNFGQLNLLQLLNIGFSKTTSEDSYITDSAAGATAMASGKKTNNRHVGVDATGTSLPAIPDLIAPLGMKSAIISSGDITDATPGAFFGHNKERYQMDSIALGMLKSPVSILIGAGAQHFTGISEQLKNKGYSYHTDLSALETITSQQFIVLNDSAKRSIYQGRGNFLSRALRKSMHTLSTNKNGFFIMEEGAQIDLGGHNNSVPYLTSEMLDFDKAIGEALQFADTNGETLVIVTADHETGGLSLLDGNIERGYVDGAFSTGDHSGIMVPVFAYGPHSMDFRGVYENTAIFDKIMRVIKLYHPAKKP</sequence>
<keyword evidence="12" id="KW-1185">Reference proteome</keyword>
<keyword evidence="6 8" id="KW-0460">Magnesium</keyword>
<evidence type="ECO:0000313" key="11">
    <source>
        <dbReference type="EMBL" id="SIO51277.1"/>
    </source>
</evidence>
<dbReference type="Pfam" id="PF13653">
    <property type="entry name" value="GDPD_2"/>
    <property type="match status" value="1"/>
</dbReference>
<evidence type="ECO:0000256" key="3">
    <source>
        <dbReference type="ARBA" id="ARBA00022723"/>
    </source>
</evidence>
<keyword evidence="3 8" id="KW-0479">Metal-binding</keyword>
<evidence type="ECO:0000313" key="12">
    <source>
        <dbReference type="Proteomes" id="UP000185003"/>
    </source>
</evidence>
<dbReference type="Proteomes" id="UP000185003">
    <property type="component" value="Unassembled WGS sequence"/>
</dbReference>
<dbReference type="STRING" id="536979.SAMN04488055_5031"/>
<name>A0A1N6K4L8_9BACT</name>
<evidence type="ECO:0000256" key="4">
    <source>
        <dbReference type="ARBA" id="ARBA00022801"/>
    </source>
</evidence>
<dbReference type="PANTHER" id="PTHR11596:SF5">
    <property type="entry name" value="ALKALINE PHOSPHATASE"/>
    <property type="match status" value="1"/>
</dbReference>
<feature type="binding site" evidence="8">
    <location>
        <position position="289"/>
    </location>
    <ligand>
        <name>Zn(2+)</name>
        <dbReference type="ChEBI" id="CHEBI:29105"/>
        <label>2</label>
    </ligand>
</feature>
<dbReference type="GO" id="GO:0008081">
    <property type="term" value="F:phosphoric diester hydrolase activity"/>
    <property type="evidence" value="ECO:0007669"/>
    <property type="project" value="InterPro"/>
</dbReference>
<dbReference type="SMART" id="SM00098">
    <property type="entry name" value="alkPPc"/>
    <property type="match status" value="1"/>
</dbReference>